<protein>
    <recommendedName>
        <fullName evidence="13">Uracil phosphoribosyltransferase</fullName>
        <ecNumber evidence="4">2.4.2.9</ecNumber>
    </recommendedName>
    <alternativeName>
        <fullName evidence="10">UMP pyrophosphorylase</fullName>
    </alternativeName>
    <alternativeName>
        <fullName evidence="14">UPRTase</fullName>
    </alternativeName>
</protein>
<evidence type="ECO:0000256" key="9">
    <source>
        <dbReference type="ARBA" id="ARBA00023134"/>
    </source>
</evidence>
<dbReference type="SUPFAM" id="SSF53271">
    <property type="entry name" value="PRTase-like"/>
    <property type="match status" value="1"/>
</dbReference>
<evidence type="ECO:0000259" key="15">
    <source>
        <dbReference type="Pfam" id="PF14681"/>
    </source>
</evidence>
<dbReference type="InterPro" id="IPR000836">
    <property type="entry name" value="PRTase_dom"/>
</dbReference>
<evidence type="ECO:0000313" key="17">
    <source>
        <dbReference type="Proteomes" id="UP000239068"/>
    </source>
</evidence>
<comment type="pathway">
    <text evidence="2">Pyrimidine metabolism; UMP biosynthesis via salvage pathway; UMP from uracil: step 1/1.</text>
</comment>
<comment type="cofactor">
    <cofactor evidence="1">
        <name>Mg(2+)</name>
        <dbReference type="ChEBI" id="CHEBI:18420"/>
    </cofactor>
</comment>
<feature type="domain" description="Phosphoribosyltransferase" evidence="15">
    <location>
        <begin position="11"/>
        <end position="214"/>
    </location>
</feature>
<evidence type="ECO:0000256" key="8">
    <source>
        <dbReference type="ARBA" id="ARBA00022741"/>
    </source>
</evidence>
<gene>
    <name evidence="16" type="ORF">BTO16_14065</name>
</gene>
<dbReference type="PANTHER" id="PTHR11608">
    <property type="entry name" value="BIFUNCTIONAL PROTEIN PYRR"/>
    <property type="match status" value="1"/>
</dbReference>
<organism evidence="16 17">
    <name type="scientific">Polaribacter glomeratus</name>
    <dbReference type="NCBI Taxonomy" id="102"/>
    <lineage>
        <taxon>Bacteria</taxon>
        <taxon>Pseudomonadati</taxon>
        <taxon>Bacteroidota</taxon>
        <taxon>Flavobacteriia</taxon>
        <taxon>Flavobacteriales</taxon>
        <taxon>Flavobacteriaceae</taxon>
    </lineage>
</organism>
<evidence type="ECO:0000256" key="10">
    <source>
        <dbReference type="ARBA" id="ARBA00031082"/>
    </source>
</evidence>
<accession>A0A2S7WHB4</accession>
<evidence type="ECO:0000256" key="5">
    <source>
        <dbReference type="ARBA" id="ARBA00022533"/>
    </source>
</evidence>
<evidence type="ECO:0000256" key="13">
    <source>
        <dbReference type="ARBA" id="ARBA00072146"/>
    </source>
</evidence>
<dbReference type="Proteomes" id="UP000239068">
    <property type="component" value="Unassembled WGS sequence"/>
</dbReference>
<comment type="similarity">
    <text evidence="3">Belongs to the UPRTase family.</text>
</comment>
<dbReference type="GO" id="GO:0005525">
    <property type="term" value="F:GTP binding"/>
    <property type="evidence" value="ECO:0007669"/>
    <property type="project" value="UniProtKB-KW"/>
</dbReference>
<keyword evidence="8" id="KW-0547">Nucleotide-binding</keyword>
<evidence type="ECO:0000256" key="4">
    <source>
        <dbReference type="ARBA" id="ARBA00011894"/>
    </source>
</evidence>
<comment type="function">
    <text evidence="12">Catalyzes the conversion of uracil and 5-phospho-alpha-D-ribose 1-diphosphate (PRPP) to UMP and diphosphate.</text>
</comment>
<evidence type="ECO:0000256" key="12">
    <source>
        <dbReference type="ARBA" id="ARBA00056901"/>
    </source>
</evidence>
<keyword evidence="5" id="KW-0021">Allosteric enzyme</keyword>
<dbReference type="AlphaFoldDB" id="A0A2S7WHB4"/>
<reference evidence="16 17" key="1">
    <citation type="submission" date="2016-12" db="EMBL/GenBank/DDBJ databases">
        <title>Trade-off between light-utilization and light-protection in marine flavobacteria.</title>
        <authorList>
            <person name="Kumagai Y."/>
            <person name="Yoshizawa S."/>
            <person name="Kogure K."/>
            <person name="Iwasaki W."/>
        </authorList>
    </citation>
    <scope>NUCLEOTIDE SEQUENCE [LARGE SCALE GENOMIC DNA]</scope>
    <source>
        <strain evidence="16 17">ATCC 43844</strain>
    </source>
</reference>
<evidence type="ECO:0000256" key="3">
    <source>
        <dbReference type="ARBA" id="ARBA00009516"/>
    </source>
</evidence>
<dbReference type="GO" id="GO:0004845">
    <property type="term" value="F:uracil phosphoribosyltransferase activity"/>
    <property type="evidence" value="ECO:0007669"/>
    <property type="project" value="UniProtKB-EC"/>
</dbReference>
<dbReference type="InterPro" id="IPR029057">
    <property type="entry name" value="PRTase-like"/>
</dbReference>
<dbReference type="Gene3D" id="3.40.50.2020">
    <property type="match status" value="1"/>
</dbReference>
<evidence type="ECO:0000256" key="1">
    <source>
        <dbReference type="ARBA" id="ARBA00001946"/>
    </source>
</evidence>
<dbReference type="RefSeq" id="WP_105022298.1">
    <property type="nucleotide sequence ID" value="NZ_MSCM01000002.1"/>
</dbReference>
<dbReference type="EC" id="2.4.2.9" evidence="4"/>
<name>A0A2S7WHB4_9FLAO</name>
<dbReference type="EMBL" id="MSCM01000002">
    <property type="protein sequence ID" value="PQJ76979.1"/>
    <property type="molecule type" value="Genomic_DNA"/>
</dbReference>
<dbReference type="NCBIfam" id="NF001097">
    <property type="entry name" value="PRK00129.1"/>
    <property type="match status" value="1"/>
</dbReference>
<dbReference type="OrthoDB" id="9781675at2"/>
<sequence length="217" mass="24340">MEIHYIGESNSVLNTFIAEIRDKKIQKDSLRFRRNIERIGEILSYELSKSLSYLSVSVETPLATKNVQLPNNNLVLCSILRAGLPLHQGLLNYFDKAENAFISAYRHHPNNGEEFEIIVEYFASPEIENKTLLLADPMLATGQSLVAVYEAIKKYGTPKELHVVVVIGSRAGIEFIDKHFPENTHLWIAAIDEELNEKGYIVPGLGDAGDLAFGQKL</sequence>
<evidence type="ECO:0000256" key="11">
    <source>
        <dbReference type="ARBA" id="ARBA00052919"/>
    </source>
</evidence>
<keyword evidence="6 16" id="KW-0328">Glycosyltransferase</keyword>
<keyword evidence="7 16" id="KW-0808">Transferase</keyword>
<keyword evidence="17" id="KW-1185">Reference proteome</keyword>
<evidence type="ECO:0000313" key="16">
    <source>
        <dbReference type="EMBL" id="PQJ76979.1"/>
    </source>
</evidence>
<evidence type="ECO:0000256" key="2">
    <source>
        <dbReference type="ARBA" id="ARBA00005180"/>
    </source>
</evidence>
<dbReference type="InterPro" id="IPR050137">
    <property type="entry name" value="PyrR_bifunctional"/>
</dbReference>
<dbReference type="Pfam" id="PF14681">
    <property type="entry name" value="UPRTase"/>
    <property type="match status" value="1"/>
</dbReference>
<evidence type="ECO:0000256" key="7">
    <source>
        <dbReference type="ARBA" id="ARBA00022679"/>
    </source>
</evidence>
<evidence type="ECO:0000256" key="14">
    <source>
        <dbReference type="ARBA" id="ARBA00079807"/>
    </source>
</evidence>
<dbReference type="CDD" id="cd06223">
    <property type="entry name" value="PRTases_typeI"/>
    <property type="match status" value="1"/>
</dbReference>
<dbReference type="FunFam" id="3.40.50.2020:FF:000023">
    <property type="entry name" value="Probable uracil phosphoribosyltransferase"/>
    <property type="match status" value="1"/>
</dbReference>
<comment type="catalytic activity">
    <reaction evidence="11">
        <text>UMP + diphosphate = 5-phospho-alpha-D-ribose 1-diphosphate + uracil</text>
        <dbReference type="Rhea" id="RHEA:13017"/>
        <dbReference type="ChEBI" id="CHEBI:17568"/>
        <dbReference type="ChEBI" id="CHEBI:33019"/>
        <dbReference type="ChEBI" id="CHEBI:57865"/>
        <dbReference type="ChEBI" id="CHEBI:58017"/>
        <dbReference type="EC" id="2.4.2.9"/>
    </reaction>
</comment>
<comment type="caution">
    <text evidence="16">The sequence shown here is derived from an EMBL/GenBank/DDBJ whole genome shotgun (WGS) entry which is preliminary data.</text>
</comment>
<proteinExistence type="inferred from homology"/>
<dbReference type="PANTHER" id="PTHR11608:SF0">
    <property type="entry name" value="BIFUNCTIONAL PROTEIN PYRR"/>
    <property type="match status" value="1"/>
</dbReference>
<evidence type="ECO:0000256" key="6">
    <source>
        <dbReference type="ARBA" id="ARBA00022676"/>
    </source>
</evidence>
<keyword evidence="9" id="KW-0342">GTP-binding</keyword>